<dbReference type="GO" id="GO:0009977">
    <property type="term" value="F:proton motive force dependent protein transmembrane transporter activity"/>
    <property type="evidence" value="ECO:0007669"/>
    <property type="project" value="TreeGrafter"/>
</dbReference>
<keyword evidence="5" id="KW-1003">Cell membrane</keyword>
<feature type="region of interest" description="Disordered" evidence="6">
    <location>
        <begin position="342"/>
        <end position="363"/>
    </location>
</feature>
<feature type="compositionally biased region" description="Low complexity" evidence="6">
    <location>
        <begin position="10"/>
        <end position="23"/>
    </location>
</feature>
<comment type="function">
    <text evidence="5">Part of the twin-arginine translocation (Tat) system that transports large folded proteins containing a characteristic twin-arginine motif in their signal peptide across membranes.</text>
</comment>
<keyword evidence="3 5" id="KW-1133">Transmembrane helix</keyword>
<evidence type="ECO:0000313" key="7">
    <source>
        <dbReference type="EMBL" id="BAV92501.1"/>
    </source>
</evidence>
<organism evidence="7 8">
    <name type="scientific">Candidatus Desulfovibrio trichonymphae</name>
    <dbReference type="NCBI Taxonomy" id="1725232"/>
    <lineage>
        <taxon>Bacteria</taxon>
        <taxon>Pseudomonadati</taxon>
        <taxon>Thermodesulfobacteriota</taxon>
        <taxon>Desulfovibrionia</taxon>
        <taxon>Desulfovibrionales</taxon>
        <taxon>Desulfovibrionaceae</taxon>
        <taxon>Desulfovibrio</taxon>
    </lineage>
</organism>
<evidence type="ECO:0000313" key="8">
    <source>
        <dbReference type="Proteomes" id="UP000242645"/>
    </source>
</evidence>
<keyword evidence="8" id="KW-1185">Reference proteome</keyword>
<keyword evidence="5" id="KW-0813">Transport</keyword>
<comment type="subunit">
    <text evidence="5">Forms a complex with TatA.</text>
</comment>
<name>A0A1J1DUU6_9BACT</name>
<dbReference type="EMBL" id="AP017368">
    <property type="protein sequence ID" value="BAV92501.1"/>
    <property type="molecule type" value="Genomic_DNA"/>
</dbReference>
<feature type="transmembrane region" description="Helical" evidence="5">
    <location>
        <begin position="119"/>
        <end position="137"/>
    </location>
</feature>
<keyword evidence="5" id="KW-0811">Translocation</keyword>
<evidence type="ECO:0000256" key="4">
    <source>
        <dbReference type="ARBA" id="ARBA00023136"/>
    </source>
</evidence>
<feature type="compositionally biased region" description="Basic and acidic residues" evidence="6">
    <location>
        <begin position="344"/>
        <end position="354"/>
    </location>
</feature>
<gene>
    <name evidence="5 7" type="primary">tatC</name>
    <name evidence="7" type="ORF">RSDT_0989</name>
</gene>
<dbReference type="Proteomes" id="UP000242645">
    <property type="component" value="Chromosome"/>
</dbReference>
<dbReference type="HAMAP" id="MF_00902">
    <property type="entry name" value="TatC"/>
    <property type="match status" value="1"/>
</dbReference>
<dbReference type="GO" id="GO:0043953">
    <property type="term" value="P:protein transport by the Tat complex"/>
    <property type="evidence" value="ECO:0007669"/>
    <property type="project" value="UniProtKB-UniRule"/>
</dbReference>
<dbReference type="RefSeq" id="WP_231941832.1">
    <property type="nucleotide sequence ID" value="NZ_AP017368.1"/>
</dbReference>
<comment type="subcellular location">
    <subcellularLocation>
        <location evidence="5">Cell membrane</location>
        <topology evidence="5">Multi-pass membrane protein</topology>
    </subcellularLocation>
    <subcellularLocation>
        <location evidence="1">Membrane</location>
        <topology evidence="1">Multi-pass membrane protein</topology>
    </subcellularLocation>
</comment>
<evidence type="ECO:0000256" key="3">
    <source>
        <dbReference type="ARBA" id="ARBA00022989"/>
    </source>
</evidence>
<feature type="transmembrane region" description="Helical" evidence="5">
    <location>
        <begin position="171"/>
        <end position="193"/>
    </location>
</feature>
<protein>
    <recommendedName>
        <fullName evidence="5">Sec-independent protein translocase protein TatC</fullName>
    </recommendedName>
</protein>
<dbReference type="PRINTS" id="PR01840">
    <property type="entry name" value="TATCFAMILY"/>
</dbReference>
<evidence type="ECO:0000256" key="6">
    <source>
        <dbReference type="SAM" id="MobiDB-lite"/>
    </source>
</evidence>
<dbReference type="NCBIfam" id="TIGR00945">
    <property type="entry name" value="tatC"/>
    <property type="match status" value="1"/>
</dbReference>
<dbReference type="GO" id="GO:0065002">
    <property type="term" value="P:intracellular protein transmembrane transport"/>
    <property type="evidence" value="ECO:0007669"/>
    <property type="project" value="TreeGrafter"/>
</dbReference>
<evidence type="ECO:0000256" key="5">
    <source>
        <dbReference type="HAMAP-Rule" id="MF_00902"/>
    </source>
</evidence>
<sequence>MSSKDALQQNASDAGGASDANAAEDFTENVFSGPEWRSDAPLSEDDIESAASHSDSPVGFAQDSAGGPPPSAPYVTDAVQPASADTLATRADDLPAGQKKSLASKMTLMEHLFELRVRLVRCCIAVGLAFFVCWSVVNPIFDTLVNPLLAVLPANSTAIYTTLPEGFFTRMFIAFVGSLFLASPVIFYQMWCFIAPGLYDEEKRFIIPIALVSAFFFTAGGSFCYFVVFPYAFSFFVGFSTESIVIMPKISDYLDFVLKLILAFGLIFEMPLFAFFLARMGLVTAVIMRKVRRYAVLTIFIVAAILTPPDVVSQLLMVCPMLMLYEVSILVASAFGRGGVKSNAGEDKAEEKQYSRSRRLRPL</sequence>
<dbReference type="Pfam" id="PF00902">
    <property type="entry name" value="TatC"/>
    <property type="match status" value="1"/>
</dbReference>
<keyword evidence="4 5" id="KW-0472">Membrane</keyword>
<feature type="transmembrane region" description="Helical" evidence="5">
    <location>
        <begin position="256"/>
        <end position="279"/>
    </location>
</feature>
<feature type="transmembrane region" description="Helical" evidence="5">
    <location>
        <begin position="291"/>
        <end position="309"/>
    </location>
</feature>
<feature type="region of interest" description="Disordered" evidence="6">
    <location>
        <begin position="1"/>
        <end position="77"/>
    </location>
</feature>
<dbReference type="PROSITE" id="PS01218">
    <property type="entry name" value="TATC"/>
    <property type="match status" value="1"/>
</dbReference>
<dbReference type="InterPro" id="IPR002033">
    <property type="entry name" value="TatC"/>
</dbReference>
<reference evidence="7 8" key="1">
    <citation type="journal article" date="2017" name="ISME J.">
        <title>Genome of 'Ca. Desulfovibrio trichonymphae', an H2-oxidizing bacterium in a tripartite symbiotic system within a protist cell in the termite gut.</title>
        <authorList>
            <person name="Kuwahara H."/>
            <person name="Yuki M."/>
            <person name="Izawa K."/>
            <person name="Ohkuma M."/>
            <person name="Hongoh Y."/>
        </authorList>
    </citation>
    <scope>NUCLEOTIDE SEQUENCE [LARGE SCALE GENOMIC DNA]</scope>
    <source>
        <strain evidence="7 8">Rs-N31</strain>
    </source>
</reference>
<accession>A0A1J1DUU6</accession>
<dbReference type="KEGG" id="dtr:RSDT_0989"/>
<dbReference type="AlphaFoldDB" id="A0A1J1DUU6"/>
<feature type="transmembrane region" description="Helical" evidence="5">
    <location>
        <begin position="205"/>
        <end position="236"/>
    </location>
</feature>
<keyword evidence="5" id="KW-0653">Protein transport</keyword>
<dbReference type="InterPro" id="IPR019820">
    <property type="entry name" value="Sec-indep_translocase_CS"/>
</dbReference>
<comment type="caution">
    <text evidence="5">Lacks conserved residue(s) required for the propagation of feature annotation.</text>
</comment>
<keyword evidence="2 5" id="KW-0812">Transmembrane</keyword>
<evidence type="ECO:0000256" key="1">
    <source>
        <dbReference type="ARBA" id="ARBA00004141"/>
    </source>
</evidence>
<dbReference type="GO" id="GO:0033281">
    <property type="term" value="C:TAT protein transport complex"/>
    <property type="evidence" value="ECO:0007669"/>
    <property type="project" value="UniProtKB-UniRule"/>
</dbReference>
<proteinExistence type="inferred from homology"/>
<dbReference type="PANTHER" id="PTHR30371">
    <property type="entry name" value="SEC-INDEPENDENT PROTEIN TRANSLOCASE PROTEIN TATC"/>
    <property type="match status" value="1"/>
</dbReference>
<comment type="similarity">
    <text evidence="5">Belongs to the TatC family.</text>
</comment>
<evidence type="ECO:0000256" key="2">
    <source>
        <dbReference type="ARBA" id="ARBA00022692"/>
    </source>
</evidence>
<dbReference type="PANTHER" id="PTHR30371:SF0">
    <property type="entry name" value="SEC-INDEPENDENT PROTEIN TRANSLOCASE PROTEIN TATC, CHLOROPLASTIC-RELATED"/>
    <property type="match status" value="1"/>
</dbReference>